<dbReference type="NCBIfam" id="TIGR00350">
    <property type="entry name" value="lytR_cpsA_psr"/>
    <property type="match status" value="1"/>
</dbReference>
<evidence type="ECO:0000313" key="4">
    <source>
        <dbReference type="Proteomes" id="UP000287601"/>
    </source>
</evidence>
<dbReference type="InterPro" id="IPR050922">
    <property type="entry name" value="LytR/CpsA/Psr_CW_biosynth"/>
</dbReference>
<reference evidence="3 4" key="1">
    <citation type="submission" date="2019-01" db="EMBL/GenBank/DDBJ databases">
        <title>Draft genomes of a novel of Aminipila strains.</title>
        <authorList>
            <person name="Ma S."/>
        </authorList>
    </citation>
    <scope>NUCLEOTIDE SEQUENCE [LARGE SCALE GENOMIC DNA]</scope>
    <source>
        <strain evidence="4">JN-39</strain>
    </source>
</reference>
<gene>
    <name evidence="3" type="ORF">EQM06_01095</name>
</gene>
<dbReference type="AlphaFoldDB" id="A0A410PSP1"/>
<dbReference type="PANTHER" id="PTHR33392">
    <property type="entry name" value="POLYISOPRENYL-TEICHOIC ACID--PEPTIDOGLYCAN TEICHOIC ACID TRANSFERASE TAGU"/>
    <property type="match status" value="1"/>
</dbReference>
<sequence>MMIIKGDKEMSNKKQFATFFLIAFVIFTIALMPVRFTLGKVGETRIFGGNESIMDQMDYIVDKSGPYYDLFSKSDRVNILVLGDNDGLTDTIMLASYDLKNQRLDIISVPRDTYYLRKGYKGAAAQKINAIYGSEGVIGTAKAVSDTLLGMPINYYAVIEFSDVEKIVNKIGGVPMDIPFTMKYNDPYDKPPLHIYIEKGQQTLDGKKAVQFLRYRHGYPEGDIGRVKAQQEFIKSAMKQAIGPELPGVVKLGLEEIESDITLGTATKIATKAIGLDPQNISTYLAPGGPKTVNKASYWFVDTEKTGEMVEQIYKPVTEDASKNTEDAE</sequence>
<keyword evidence="4" id="KW-1185">Reference proteome</keyword>
<evidence type="ECO:0000256" key="1">
    <source>
        <dbReference type="ARBA" id="ARBA00006068"/>
    </source>
</evidence>
<comment type="similarity">
    <text evidence="1">Belongs to the LytR/CpsA/Psr (LCP) family.</text>
</comment>
<feature type="domain" description="Cell envelope-related transcriptional attenuator" evidence="2">
    <location>
        <begin position="89"/>
        <end position="241"/>
    </location>
</feature>
<evidence type="ECO:0000313" key="3">
    <source>
        <dbReference type="EMBL" id="QAT41933.1"/>
    </source>
</evidence>
<protein>
    <submittedName>
        <fullName evidence="3">LytR family transcriptional regulator</fullName>
    </submittedName>
</protein>
<dbReference type="InterPro" id="IPR004474">
    <property type="entry name" value="LytR_CpsA_psr"/>
</dbReference>
<dbReference type="Proteomes" id="UP000287601">
    <property type="component" value="Chromosome"/>
</dbReference>
<dbReference type="EMBL" id="CP035281">
    <property type="protein sequence ID" value="QAT41933.1"/>
    <property type="molecule type" value="Genomic_DNA"/>
</dbReference>
<accession>A0A410PSP1</accession>
<evidence type="ECO:0000259" key="2">
    <source>
        <dbReference type="Pfam" id="PF03816"/>
    </source>
</evidence>
<name>A0A410PSP1_9FIRM</name>
<dbReference type="Pfam" id="PF03816">
    <property type="entry name" value="LytR_cpsA_psr"/>
    <property type="match status" value="1"/>
</dbReference>
<dbReference type="KEGG" id="amij:EQM06_01095"/>
<dbReference type="Gene3D" id="3.40.630.190">
    <property type="entry name" value="LCP protein"/>
    <property type="match status" value="1"/>
</dbReference>
<organism evidence="3 4">
    <name type="scientific">Aminipila luticellarii</name>
    <dbReference type="NCBI Taxonomy" id="2507160"/>
    <lineage>
        <taxon>Bacteria</taxon>
        <taxon>Bacillati</taxon>
        <taxon>Bacillota</taxon>
        <taxon>Clostridia</taxon>
        <taxon>Peptostreptococcales</taxon>
        <taxon>Anaerovoracaceae</taxon>
        <taxon>Aminipila</taxon>
    </lineage>
</organism>
<proteinExistence type="inferred from homology"/>
<dbReference type="OrthoDB" id="305468at2"/>
<dbReference type="PANTHER" id="PTHR33392:SF6">
    <property type="entry name" value="POLYISOPRENYL-TEICHOIC ACID--PEPTIDOGLYCAN TEICHOIC ACID TRANSFERASE TAGU"/>
    <property type="match status" value="1"/>
</dbReference>